<comment type="caution">
    <text evidence="1">The sequence shown here is derived from an EMBL/GenBank/DDBJ whole genome shotgun (WGS) entry which is preliminary data.</text>
</comment>
<dbReference type="GeneID" id="93485306"/>
<dbReference type="Proteomes" id="UP000591941">
    <property type="component" value="Unassembled WGS sequence"/>
</dbReference>
<dbReference type="OrthoDB" id="2611623at2"/>
<gene>
    <name evidence="1" type="ORF">HNR45_000017</name>
</gene>
<evidence type="ECO:0000313" key="2">
    <source>
        <dbReference type="Proteomes" id="UP000591941"/>
    </source>
</evidence>
<name>A0A841QZ87_9FIRM</name>
<dbReference type="AlphaFoldDB" id="A0A841QZ87"/>
<dbReference type="EMBL" id="JACHHI010000001">
    <property type="protein sequence ID" value="MBB6476995.1"/>
    <property type="molecule type" value="Genomic_DNA"/>
</dbReference>
<accession>A0A841QZ87</accession>
<sequence>MTFLEALGLVVKEMTGKDIPESDFNLIRLLADDAKTHLMSATNRSSVPVGLQYVWVNQTAGRYINMKLSAKAWNAQDLRVPKTVKEGDTTVDFGDGAADAKARVGAMLDYLLKDRDIACYRRLKW</sequence>
<proteinExistence type="predicted"/>
<protein>
    <submittedName>
        <fullName evidence="1">Uncharacterized protein</fullName>
    </submittedName>
</protein>
<organism evidence="1 2">
    <name type="scientific">Negativicoccus succinicivorans</name>
    <dbReference type="NCBI Taxonomy" id="620903"/>
    <lineage>
        <taxon>Bacteria</taxon>
        <taxon>Bacillati</taxon>
        <taxon>Bacillota</taxon>
        <taxon>Negativicutes</taxon>
        <taxon>Veillonellales</taxon>
        <taxon>Veillonellaceae</taxon>
        <taxon>Negativicoccus</taxon>
    </lineage>
</organism>
<evidence type="ECO:0000313" key="1">
    <source>
        <dbReference type="EMBL" id="MBB6476995.1"/>
    </source>
</evidence>
<reference evidence="1 2" key="1">
    <citation type="submission" date="2020-08" db="EMBL/GenBank/DDBJ databases">
        <title>Genomic Encyclopedia of Type Strains, Phase IV (KMG-IV): sequencing the most valuable type-strain genomes for metagenomic binning, comparative biology and taxonomic classification.</title>
        <authorList>
            <person name="Goeker M."/>
        </authorList>
    </citation>
    <scope>NUCLEOTIDE SEQUENCE [LARGE SCALE GENOMIC DNA]</scope>
    <source>
        <strain evidence="1 2">DSM 21255</strain>
    </source>
</reference>
<dbReference type="RefSeq" id="WP_159822176.1">
    <property type="nucleotide sequence ID" value="NZ_CABWNB010000001.1"/>
</dbReference>
<keyword evidence="2" id="KW-1185">Reference proteome</keyword>